<dbReference type="InterPro" id="IPR000515">
    <property type="entry name" value="MetI-like"/>
</dbReference>
<feature type="transmembrane region" description="Helical" evidence="7">
    <location>
        <begin position="124"/>
        <end position="145"/>
    </location>
</feature>
<keyword evidence="5 7" id="KW-1133">Transmembrane helix</keyword>
<dbReference type="EMBL" id="SIRE01000014">
    <property type="protein sequence ID" value="TBL76383.1"/>
    <property type="molecule type" value="Genomic_DNA"/>
</dbReference>
<accession>A0A4Q9DP67</accession>
<comment type="subcellular location">
    <subcellularLocation>
        <location evidence="1 7">Cell membrane</location>
        <topology evidence="1 7">Multi-pass membrane protein</topology>
    </subcellularLocation>
</comment>
<evidence type="ECO:0000256" key="7">
    <source>
        <dbReference type="RuleBase" id="RU363032"/>
    </source>
</evidence>
<dbReference type="PANTHER" id="PTHR30193:SF37">
    <property type="entry name" value="INNER MEMBRANE ABC TRANSPORTER PERMEASE PROTEIN YCJO"/>
    <property type="match status" value="1"/>
</dbReference>
<protein>
    <submittedName>
        <fullName evidence="9">Sugar ABC transporter permease</fullName>
    </submittedName>
</protein>
<feature type="transmembrane region" description="Helical" evidence="7">
    <location>
        <begin position="284"/>
        <end position="301"/>
    </location>
</feature>
<keyword evidence="4 7" id="KW-0812">Transmembrane</keyword>
<dbReference type="PANTHER" id="PTHR30193">
    <property type="entry name" value="ABC TRANSPORTER PERMEASE PROTEIN"/>
    <property type="match status" value="1"/>
</dbReference>
<sequence length="309" mass="34591">MEVVRTVWTRFFDRTATQSYARSSSRIFLILTLPALLLHTAFFAYPVVMGFFFSLTDWDGISKKYNIIGFANYLEILKDKRFLDSLLFSFKYTLLAVVLKMAIALALALLLSGNVKFRNFMRSVFFFPAVLSLITIGLIFNQIYYEILPKAGEALGIEWLSVNILGSAKTAIYGLIITNVWHGVAVPMIIFLAGLTSVPKDLHEAARIDGATGLQRFFSITLPFLIPMLNVNLVVTIKGGLTVFESIVALTDGGPGTSTESIAFLIYRHGLNEFKFGYATAESIYIFLLIAFISFIQLKWLNKKEVGQL</sequence>
<dbReference type="InterPro" id="IPR051393">
    <property type="entry name" value="ABC_transporter_permease"/>
</dbReference>
<gene>
    <name evidence="9" type="ORF">EYB31_20575</name>
</gene>
<dbReference type="Proteomes" id="UP000293142">
    <property type="component" value="Unassembled WGS sequence"/>
</dbReference>
<evidence type="ECO:0000313" key="10">
    <source>
        <dbReference type="Proteomes" id="UP000293142"/>
    </source>
</evidence>
<evidence type="ECO:0000259" key="8">
    <source>
        <dbReference type="PROSITE" id="PS50928"/>
    </source>
</evidence>
<dbReference type="CDD" id="cd06261">
    <property type="entry name" value="TM_PBP2"/>
    <property type="match status" value="1"/>
</dbReference>
<evidence type="ECO:0000256" key="5">
    <source>
        <dbReference type="ARBA" id="ARBA00022989"/>
    </source>
</evidence>
<evidence type="ECO:0000256" key="3">
    <source>
        <dbReference type="ARBA" id="ARBA00022475"/>
    </source>
</evidence>
<dbReference type="RefSeq" id="WP_131015290.1">
    <property type="nucleotide sequence ID" value="NZ_SIRE01000014.1"/>
</dbReference>
<dbReference type="Gene3D" id="1.10.3720.10">
    <property type="entry name" value="MetI-like"/>
    <property type="match status" value="1"/>
</dbReference>
<dbReference type="OrthoDB" id="9786413at2"/>
<evidence type="ECO:0000313" key="9">
    <source>
        <dbReference type="EMBL" id="TBL76383.1"/>
    </source>
</evidence>
<dbReference type="GO" id="GO:0005886">
    <property type="term" value="C:plasma membrane"/>
    <property type="evidence" value="ECO:0007669"/>
    <property type="project" value="UniProtKB-SubCell"/>
</dbReference>
<dbReference type="GO" id="GO:0055085">
    <property type="term" value="P:transmembrane transport"/>
    <property type="evidence" value="ECO:0007669"/>
    <property type="project" value="InterPro"/>
</dbReference>
<dbReference type="SUPFAM" id="SSF161098">
    <property type="entry name" value="MetI-like"/>
    <property type="match status" value="1"/>
</dbReference>
<keyword evidence="6 7" id="KW-0472">Membrane</keyword>
<feature type="transmembrane region" description="Helical" evidence="7">
    <location>
        <begin position="92"/>
        <end position="112"/>
    </location>
</feature>
<proteinExistence type="inferred from homology"/>
<keyword evidence="10" id="KW-1185">Reference proteome</keyword>
<feature type="domain" description="ABC transmembrane type-1" evidence="8">
    <location>
        <begin position="86"/>
        <end position="297"/>
    </location>
</feature>
<organism evidence="9 10">
    <name type="scientific">Paenibacillus thalictri</name>
    <dbReference type="NCBI Taxonomy" id="2527873"/>
    <lineage>
        <taxon>Bacteria</taxon>
        <taxon>Bacillati</taxon>
        <taxon>Bacillota</taxon>
        <taxon>Bacilli</taxon>
        <taxon>Bacillales</taxon>
        <taxon>Paenibacillaceae</taxon>
        <taxon>Paenibacillus</taxon>
    </lineage>
</organism>
<feature type="transmembrane region" description="Helical" evidence="7">
    <location>
        <begin position="217"/>
        <end position="237"/>
    </location>
</feature>
<dbReference type="PROSITE" id="PS50928">
    <property type="entry name" value="ABC_TM1"/>
    <property type="match status" value="1"/>
</dbReference>
<keyword evidence="2 7" id="KW-0813">Transport</keyword>
<feature type="transmembrane region" description="Helical" evidence="7">
    <location>
        <begin position="27"/>
        <end position="53"/>
    </location>
</feature>
<dbReference type="Pfam" id="PF00528">
    <property type="entry name" value="BPD_transp_1"/>
    <property type="match status" value="1"/>
</dbReference>
<comment type="caution">
    <text evidence="9">The sequence shown here is derived from an EMBL/GenBank/DDBJ whole genome shotgun (WGS) entry which is preliminary data.</text>
</comment>
<dbReference type="InterPro" id="IPR035906">
    <property type="entry name" value="MetI-like_sf"/>
</dbReference>
<evidence type="ECO:0000256" key="4">
    <source>
        <dbReference type="ARBA" id="ARBA00022692"/>
    </source>
</evidence>
<feature type="transmembrane region" description="Helical" evidence="7">
    <location>
        <begin position="171"/>
        <end position="196"/>
    </location>
</feature>
<reference evidence="9 10" key="1">
    <citation type="submission" date="2019-02" db="EMBL/GenBank/DDBJ databases">
        <title>Paenibacillus sp. nov., isolated from surface-sterilized tissue of Thalictrum simplex L.</title>
        <authorList>
            <person name="Tuo L."/>
        </authorList>
    </citation>
    <scope>NUCLEOTIDE SEQUENCE [LARGE SCALE GENOMIC DNA]</scope>
    <source>
        <strain evidence="9 10">N2SHLJ1</strain>
    </source>
</reference>
<evidence type="ECO:0000256" key="1">
    <source>
        <dbReference type="ARBA" id="ARBA00004651"/>
    </source>
</evidence>
<keyword evidence="3" id="KW-1003">Cell membrane</keyword>
<comment type="similarity">
    <text evidence="7">Belongs to the binding-protein-dependent transport system permease family.</text>
</comment>
<evidence type="ECO:0000256" key="6">
    <source>
        <dbReference type="ARBA" id="ARBA00023136"/>
    </source>
</evidence>
<evidence type="ECO:0000256" key="2">
    <source>
        <dbReference type="ARBA" id="ARBA00022448"/>
    </source>
</evidence>
<name>A0A4Q9DP67_9BACL</name>
<dbReference type="AlphaFoldDB" id="A0A4Q9DP67"/>